<gene>
    <name evidence="1" type="ORF">Q604_UNBC04984G0001</name>
</gene>
<comment type="caution">
    <text evidence="1">The sequence shown here is derived from an EMBL/GenBank/DDBJ whole genome shotgun (WGS) entry which is preliminary data.</text>
</comment>
<dbReference type="AlphaFoldDB" id="W1YFD0"/>
<evidence type="ECO:0000313" key="1">
    <source>
        <dbReference type="EMBL" id="ETJ41086.1"/>
    </source>
</evidence>
<name>W1YFD0_9ZZZZ</name>
<feature type="non-terminal residue" evidence="1">
    <location>
        <position position="1"/>
    </location>
</feature>
<reference evidence="1" key="1">
    <citation type="submission" date="2013-12" db="EMBL/GenBank/DDBJ databases">
        <title>A Varibaculum cambriense genome reconstructed from a premature infant gut community with otherwise low bacterial novelty that shifts toward anaerobic metabolism during the third week of life.</title>
        <authorList>
            <person name="Brown C.T."/>
            <person name="Sharon I."/>
            <person name="Thomas B.C."/>
            <person name="Castelle C.J."/>
            <person name="Morowitz M.J."/>
            <person name="Banfield J.F."/>
        </authorList>
    </citation>
    <scope>NUCLEOTIDE SEQUENCE</scope>
</reference>
<proteinExistence type="predicted"/>
<organism evidence="1">
    <name type="scientific">human gut metagenome</name>
    <dbReference type="NCBI Taxonomy" id="408170"/>
    <lineage>
        <taxon>unclassified sequences</taxon>
        <taxon>metagenomes</taxon>
        <taxon>organismal metagenomes</taxon>
    </lineage>
</organism>
<accession>W1YFD0</accession>
<dbReference type="EMBL" id="AZMM01004984">
    <property type="protein sequence ID" value="ETJ41086.1"/>
    <property type="molecule type" value="Genomic_DNA"/>
</dbReference>
<sequence>VLICWKMCVVNIRCMLINSVVVDDRLISEFGPEMVLFRVDTIAKNHEEQPTIERIRINKK</sequence>
<protein>
    <submittedName>
        <fullName evidence="1">S-layer protein</fullName>
    </submittedName>
</protein>